<dbReference type="Pfam" id="PF13379">
    <property type="entry name" value="NMT1_2"/>
    <property type="match status" value="1"/>
</dbReference>
<dbReference type="STRING" id="1123010.SAMN02745724_01055"/>
<keyword evidence="3" id="KW-1185">Reference proteome</keyword>
<sequence length="367" mass="41453">MFNCFLHHKNFLLTCVLTLFLSTNTTHAQNTKKQIKALYIPLADHYAAVVAYEKYRDKMIHADFQIQQMKNWDLLRAYFQSGEVDMAYVMSPLAMDMYTEKAHFRWIGLMHRDGNALAINDIIKQKINLAKNRIDRKPDQQVAKALNAFNQSSGKPIEIGMPHLLATHTVVLYRYLKEHGLTLSLNSNTQASVLAISLAPPKAPAFIKSKSIRNKAAAFEQSLPWADVVETGGFGHVAWYSKDVMPWENGHVECIALATNHAISEKFEATQEVMNYIKLAGADIEQARTQGGEKLAEIVKIIRKHIPAHTKEAIIASLDPKLRVINYQSLNIDKPGLAQIMNLAVEGNILKQKINIDEFSDIRFDTK</sequence>
<protein>
    <submittedName>
        <fullName evidence="2">NitT/TauT family transport system substrate-binding protein</fullName>
    </submittedName>
</protein>
<dbReference type="PANTHER" id="PTHR30024:SF43">
    <property type="entry name" value="BLL4572 PROTEIN"/>
    <property type="match status" value="1"/>
</dbReference>
<reference evidence="2 3" key="1">
    <citation type="submission" date="2016-10" db="EMBL/GenBank/DDBJ databases">
        <authorList>
            <person name="de Groot N.N."/>
        </authorList>
    </citation>
    <scope>NUCLEOTIDE SEQUENCE [LARGE SCALE GENOMIC DNA]</scope>
    <source>
        <strain evidence="2 3">DSM 6059</strain>
    </source>
</reference>
<feature type="signal peptide" evidence="1">
    <location>
        <begin position="1"/>
        <end position="28"/>
    </location>
</feature>
<evidence type="ECO:0000256" key="1">
    <source>
        <dbReference type="SAM" id="SignalP"/>
    </source>
</evidence>
<dbReference type="PANTHER" id="PTHR30024">
    <property type="entry name" value="ALIPHATIC SULFONATES-BINDING PROTEIN-RELATED"/>
    <property type="match status" value="1"/>
</dbReference>
<organism evidence="2 3">
    <name type="scientific">Pseudoalteromonas denitrificans DSM 6059</name>
    <dbReference type="NCBI Taxonomy" id="1123010"/>
    <lineage>
        <taxon>Bacteria</taxon>
        <taxon>Pseudomonadati</taxon>
        <taxon>Pseudomonadota</taxon>
        <taxon>Gammaproteobacteria</taxon>
        <taxon>Alteromonadales</taxon>
        <taxon>Pseudoalteromonadaceae</taxon>
        <taxon>Pseudoalteromonas</taxon>
    </lineage>
</organism>
<dbReference type="OrthoDB" id="9815454at2"/>
<name>A0A1I1H386_9GAMM</name>
<feature type="chain" id="PRO_5011486756" evidence="1">
    <location>
        <begin position="29"/>
        <end position="367"/>
    </location>
</feature>
<dbReference type="EMBL" id="FOLO01000005">
    <property type="protein sequence ID" value="SFC15913.1"/>
    <property type="molecule type" value="Genomic_DNA"/>
</dbReference>
<dbReference type="Gene3D" id="3.40.190.10">
    <property type="entry name" value="Periplasmic binding protein-like II"/>
    <property type="match status" value="2"/>
</dbReference>
<dbReference type="RefSeq" id="WP_091981078.1">
    <property type="nucleotide sequence ID" value="NZ_FOLO01000005.1"/>
</dbReference>
<proteinExistence type="predicted"/>
<dbReference type="AlphaFoldDB" id="A0A1I1H386"/>
<dbReference type="Proteomes" id="UP000198862">
    <property type="component" value="Unassembled WGS sequence"/>
</dbReference>
<accession>A0A1I1H386</accession>
<evidence type="ECO:0000313" key="3">
    <source>
        <dbReference type="Proteomes" id="UP000198862"/>
    </source>
</evidence>
<evidence type="ECO:0000313" key="2">
    <source>
        <dbReference type="EMBL" id="SFC15913.1"/>
    </source>
</evidence>
<dbReference type="SUPFAM" id="SSF53850">
    <property type="entry name" value="Periplasmic binding protein-like II"/>
    <property type="match status" value="1"/>
</dbReference>
<gene>
    <name evidence="2" type="ORF">SAMN02745724_01055</name>
</gene>
<keyword evidence="1" id="KW-0732">Signal</keyword>